<dbReference type="RefSeq" id="WP_310798716.1">
    <property type="nucleotide sequence ID" value="NZ_CP123872.1"/>
</dbReference>
<evidence type="ECO:0000313" key="2">
    <source>
        <dbReference type="EMBL" id="WND02877.1"/>
    </source>
</evidence>
<dbReference type="CDD" id="cd07812">
    <property type="entry name" value="SRPBCC"/>
    <property type="match status" value="1"/>
</dbReference>
<sequence>MQFLKGYNGFHKTVAIGLIILVVLAILRGFMVISGGNLLVKVDRTLTLKPKDIWPYIVQPDLRDNWVVELVDHAPLSGQPYEVESSRLLFWKRDFRRWSGTETTETITPQRFYRSYIVSQTFRSNWTVELEALGNCQTKISYSILMREEDYTSRYFAFLKKSTEAEKLGRSLDALDEWASRDSDCEKEM</sequence>
<reference evidence="2" key="1">
    <citation type="submission" date="2023-04" db="EMBL/GenBank/DDBJ databases">
        <title>Complete genome sequence of Temperatibacter marinus.</title>
        <authorList>
            <person name="Rong J.-C."/>
            <person name="Yi M.-L."/>
            <person name="Zhao Q."/>
        </authorList>
    </citation>
    <scope>NUCLEOTIDE SEQUENCE</scope>
    <source>
        <strain evidence="2">NBRC 110045</strain>
    </source>
</reference>
<name>A0AA52EHY9_9PROT</name>
<dbReference type="AlphaFoldDB" id="A0AA52EHY9"/>
<accession>A0AA52EHY9</accession>
<keyword evidence="1" id="KW-1133">Transmembrane helix</keyword>
<protein>
    <submittedName>
        <fullName evidence="2">SRPBCC family protein</fullName>
    </submittedName>
</protein>
<evidence type="ECO:0000256" key="1">
    <source>
        <dbReference type="SAM" id="Phobius"/>
    </source>
</evidence>
<keyword evidence="1" id="KW-0472">Membrane</keyword>
<organism evidence="2 3">
    <name type="scientific">Temperatibacter marinus</name>
    <dbReference type="NCBI Taxonomy" id="1456591"/>
    <lineage>
        <taxon>Bacteria</taxon>
        <taxon>Pseudomonadati</taxon>
        <taxon>Pseudomonadota</taxon>
        <taxon>Alphaproteobacteria</taxon>
        <taxon>Kordiimonadales</taxon>
        <taxon>Temperatibacteraceae</taxon>
        <taxon>Temperatibacter</taxon>
    </lineage>
</organism>
<evidence type="ECO:0000313" key="3">
    <source>
        <dbReference type="Proteomes" id="UP001268683"/>
    </source>
</evidence>
<proteinExistence type="predicted"/>
<keyword evidence="1" id="KW-0812">Transmembrane</keyword>
<dbReference type="SUPFAM" id="SSF55961">
    <property type="entry name" value="Bet v1-like"/>
    <property type="match status" value="1"/>
</dbReference>
<dbReference type="Proteomes" id="UP001268683">
    <property type="component" value="Chromosome"/>
</dbReference>
<gene>
    <name evidence="2" type="ORF">QGN29_00685</name>
</gene>
<dbReference type="EMBL" id="CP123872">
    <property type="protein sequence ID" value="WND02877.1"/>
    <property type="molecule type" value="Genomic_DNA"/>
</dbReference>
<dbReference type="KEGG" id="tmk:QGN29_00685"/>
<keyword evidence="3" id="KW-1185">Reference proteome</keyword>
<feature type="transmembrane region" description="Helical" evidence="1">
    <location>
        <begin position="14"/>
        <end position="40"/>
    </location>
</feature>